<dbReference type="Proteomes" id="UP000722485">
    <property type="component" value="Unassembled WGS sequence"/>
</dbReference>
<evidence type="ECO:0000313" key="2">
    <source>
        <dbReference type="Proteomes" id="UP000722485"/>
    </source>
</evidence>
<evidence type="ECO:0000313" key="1">
    <source>
        <dbReference type="EMBL" id="KAF7548549.1"/>
    </source>
</evidence>
<keyword evidence="2" id="KW-1185">Reference proteome</keyword>
<name>A0A9P5H8T0_9HYPO</name>
<proteinExistence type="predicted"/>
<dbReference type="OrthoDB" id="4500473at2759"/>
<dbReference type="EMBL" id="JAANBB010000145">
    <property type="protein sequence ID" value="KAF7548549.1"/>
    <property type="molecule type" value="Genomic_DNA"/>
</dbReference>
<dbReference type="AlphaFoldDB" id="A0A9P5H8T0"/>
<sequence>MITEKRCVEYSKQKMRSGKFSVLTKFLKGLGFGVDVGAEVDNRDEEMYKFDLIETTQFAPKPEYLQKCVESDTVRRYLQISRYRRPVYVITGLKVVTGASANTLRSRTVGGTLAAEVDNSVWSGGIVPLGGRVGLEGKVGSEGKTSWEGSSDFVFAFRVRKVFVGKKMGTVISEEDYKKGAMLGNESEKLNLPELFISREENPDAEDERFDKEELREGEDLIACGVLRRVDSSDSE</sequence>
<gene>
    <name evidence="1" type="ORF">G7Z17_g6987</name>
</gene>
<organism evidence="1 2">
    <name type="scientific">Cylindrodendrum hubeiense</name>
    <dbReference type="NCBI Taxonomy" id="595255"/>
    <lineage>
        <taxon>Eukaryota</taxon>
        <taxon>Fungi</taxon>
        <taxon>Dikarya</taxon>
        <taxon>Ascomycota</taxon>
        <taxon>Pezizomycotina</taxon>
        <taxon>Sordariomycetes</taxon>
        <taxon>Hypocreomycetidae</taxon>
        <taxon>Hypocreales</taxon>
        <taxon>Nectriaceae</taxon>
        <taxon>Cylindrodendrum</taxon>
    </lineage>
</organism>
<comment type="caution">
    <text evidence="1">The sequence shown here is derived from an EMBL/GenBank/DDBJ whole genome shotgun (WGS) entry which is preliminary data.</text>
</comment>
<reference evidence="1" key="1">
    <citation type="submission" date="2020-03" db="EMBL/GenBank/DDBJ databases">
        <title>Draft Genome Sequence of Cylindrodendrum hubeiense.</title>
        <authorList>
            <person name="Buettner E."/>
            <person name="Kellner H."/>
        </authorList>
    </citation>
    <scope>NUCLEOTIDE SEQUENCE</scope>
    <source>
        <strain evidence="1">IHI 201604</strain>
    </source>
</reference>
<accession>A0A9P5H8T0</accession>
<protein>
    <submittedName>
        <fullName evidence="1">Uncharacterized protein</fullName>
    </submittedName>
</protein>